<dbReference type="RefSeq" id="WP_015877990.1">
    <property type="nucleotide sequence ID" value="NZ_CP021075.1"/>
</dbReference>
<dbReference type="CDD" id="cd04056">
    <property type="entry name" value="Peptidases_S53"/>
    <property type="match status" value="1"/>
</dbReference>
<proteinExistence type="predicted"/>
<reference evidence="10 12" key="1">
    <citation type="submission" date="2020-12" db="EMBL/GenBank/DDBJ databases">
        <title>FDA dAtabase for Regulatory Grade micrObial Sequences (FDA-ARGOS): Supporting development and validation of Infectious Disease Dx tests.</title>
        <authorList>
            <person name="Minogue T."/>
            <person name="Wolcott M."/>
            <person name="Wasieloski L."/>
            <person name="Aguilar W."/>
            <person name="Moore D."/>
            <person name="Jaissle J."/>
            <person name="Tallon L."/>
            <person name="Sadzewicz L."/>
            <person name="Zhao X."/>
            <person name="Boylan J."/>
            <person name="Ott S."/>
            <person name="Bowen H."/>
            <person name="Vavikolanu K."/>
            <person name="Mehta A."/>
            <person name="Aluvathingal J."/>
            <person name="Nadendla S."/>
            <person name="Yan Y."/>
            <person name="Sichtig H."/>
        </authorList>
    </citation>
    <scope>NUCLEOTIDE SEQUENCE [LARGE SCALE GENOMIC DNA]</scope>
    <source>
        <strain evidence="10 12">FDAARGOS_949</strain>
    </source>
</reference>
<feature type="active site" description="Charge relay system" evidence="7">
    <location>
        <position position="568"/>
    </location>
</feature>
<feature type="binding site" evidence="7">
    <location>
        <position position="609"/>
    </location>
    <ligand>
        <name>Ca(2+)</name>
        <dbReference type="ChEBI" id="CHEBI:29108"/>
    </ligand>
</feature>
<keyword evidence="1 7" id="KW-0645">Protease</keyword>
<dbReference type="PANTHER" id="PTHR14218:SF15">
    <property type="entry name" value="TRIPEPTIDYL-PEPTIDASE 1"/>
    <property type="match status" value="1"/>
</dbReference>
<dbReference type="GO" id="GO:0008240">
    <property type="term" value="F:tripeptidyl-peptidase activity"/>
    <property type="evidence" value="ECO:0007669"/>
    <property type="project" value="TreeGrafter"/>
</dbReference>
<evidence type="ECO:0000256" key="1">
    <source>
        <dbReference type="ARBA" id="ARBA00022670"/>
    </source>
</evidence>
<reference evidence="11" key="2">
    <citation type="submission" date="2022-06" db="EMBL/GenBank/DDBJ databases">
        <title>Draft genome sequence of Burkholderia glumae strain GR20004 isolated from rice panicle showing bacterial panicle blight.</title>
        <authorList>
            <person name="Choi S.Y."/>
            <person name="Lee Y.H."/>
        </authorList>
    </citation>
    <scope>NUCLEOTIDE SEQUENCE</scope>
    <source>
        <strain evidence="11">GR20004</strain>
    </source>
</reference>
<feature type="chain" id="PRO_5042981811" evidence="8">
    <location>
        <begin position="35"/>
        <end position="652"/>
    </location>
</feature>
<evidence type="ECO:0000256" key="8">
    <source>
        <dbReference type="SAM" id="SignalP"/>
    </source>
</evidence>
<dbReference type="SUPFAM" id="SSF52743">
    <property type="entry name" value="Subtilisin-like"/>
    <property type="match status" value="1"/>
</dbReference>
<dbReference type="InterPro" id="IPR036852">
    <property type="entry name" value="Peptidase_S8/S53_dom_sf"/>
</dbReference>
<comment type="cofactor">
    <cofactor evidence="7">
        <name>Ca(2+)</name>
        <dbReference type="ChEBI" id="CHEBI:29108"/>
    </cofactor>
    <text evidence="7">Binds 1 Ca(2+) ion per subunit.</text>
</comment>
<dbReference type="SMART" id="SM00944">
    <property type="entry name" value="Pro-kuma_activ"/>
    <property type="match status" value="1"/>
</dbReference>
<feature type="binding site" evidence="7">
    <location>
        <position position="629"/>
    </location>
    <ligand>
        <name>Ca(2+)</name>
        <dbReference type="ChEBI" id="CHEBI:29108"/>
    </ligand>
</feature>
<dbReference type="SUPFAM" id="SSF54897">
    <property type="entry name" value="Protease propeptides/inhibitors"/>
    <property type="match status" value="1"/>
</dbReference>
<keyword evidence="5 7" id="KW-0106">Calcium</keyword>
<evidence type="ECO:0000256" key="3">
    <source>
        <dbReference type="ARBA" id="ARBA00022801"/>
    </source>
</evidence>
<evidence type="ECO:0000313" key="10">
    <source>
        <dbReference type="EMBL" id="QPQ89285.1"/>
    </source>
</evidence>
<evidence type="ECO:0000259" key="9">
    <source>
        <dbReference type="PROSITE" id="PS51695"/>
    </source>
</evidence>
<evidence type="ECO:0000256" key="5">
    <source>
        <dbReference type="ARBA" id="ARBA00022837"/>
    </source>
</evidence>
<dbReference type="InterPro" id="IPR015366">
    <property type="entry name" value="S53_propep"/>
</dbReference>
<keyword evidence="3 7" id="KW-0378">Hydrolase</keyword>
<dbReference type="Pfam" id="PF00082">
    <property type="entry name" value="Peptidase_S8"/>
    <property type="match status" value="1"/>
</dbReference>
<evidence type="ECO:0000313" key="12">
    <source>
        <dbReference type="Proteomes" id="UP000594892"/>
    </source>
</evidence>
<accession>A0AAP9XW82</accession>
<feature type="active site" description="Charge relay system" evidence="7">
    <location>
        <position position="331"/>
    </location>
</feature>
<dbReference type="AlphaFoldDB" id="A0AAP9XW82"/>
<evidence type="ECO:0000256" key="6">
    <source>
        <dbReference type="ARBA" id="ARBA00023145"/>
    </source>
</evidence>
<feature type="binding site" evidence="7">
    <location>
        <position position="610"/>
    </location>
    <ligand>
        <name>Ca(2+)</name>
        <dbReference type="ChEBI" id="CHEBI:29108"/>
    </ligand>
</feature>
<gene>
    <name evidence="10" type="ORF">I6H06_06385</name>
    <name evidence="11" type="ORF">NFI99_10345</name>
</gene>
<organism evidence="10 12">
    <name type="scientific">Burkholderia glumae</name>
    <name type="common">Pseudomonas glumae</name>
    <dbReference type="NCBI Taxonomy" id="337"/>
    <lineage>
        <taxon>Bacteria</taxon>
        <taxon>Pseudomonadati</taxon>
        <taxon>Pseudomonadota</taxon>
        <taxon>Betaproteobacteria</taxon>
        <taxon>Burkholderiales</taxon>
        <taxon>Burkholderiaceae</taxon>
        <taxon>Burkholderia</taxon>
    </lineage>
</organism>
<dbReference type="GeneID" id="45693991"/>
<dbReference type="InterPro" id="IPR030400">
    <property type="entry name" value="Sedolisin_dom"/>
</dbReference>
<keyword evidence="13" id="KW-1185">Reference proteome</keyword>
<sequence>MQQRPRYDFSCRPDFLACLPLVVAATLYAPLAQAASDWVPTHTAAFLVPTAPAANPASSLLMQSLTASAVSAPAYRMKMNGAPALAGTRIAPLEISQPVRIAVTLKLRNQTQLDQLVSAVSTPGNRDYGRFITRAEFQQRFAPLDTDAAAVASYLRSNGFSDIQVAPGNGIVTAVGNASTVQAAFHARLKRFSYDGRTVYANDTGAFVPAKLGSVVDAIVGLQDVVRPKHLSSRIASDVAAQAADPTSRTETGTPVVHAVTDFAKIYGASHLPPATGTTVGIITWGDVSQTIADLKTFTAQAGLPTVDTLVVPGGEGTLADDGNPAEWNLDSQAIVGTSGGVKKLIFYSAINGDSEDSQLTEGRLVEAMYKAVTDNQAKIINVSLSLDETAENAAGVQAVTDELFKQAAVQGQIFSVASGDGGPYQAAVSPQGKSGAIGTFDGTTVTPTVDLTQYSVAWPANSPYVVAVGGTKLSTIGATHWAGETVWNDGLFYADLDGQGRPADNYVRLLATGSGISKFEDAPAWQTLALGSSFTRRALPDVSFAASRSSGAWIIVNGKAEMHAGTSLASPIFVGGFARVETAHDNAIGLPTPWLYANVLRHHSTFRDVTEGNNGYQGHGYTAKAGWDNATGFGSLDFGKLSKVIEADSAH</sequence>
<dbReference type="PROSITE" id="PS00138">
    <property type="entry name" value="SUBTILASE_SER"/>
    <property type="match status" value="1"/>
</dbReference>
<dbReference type="Proteomes" id="UP000594892">
    <property type="component" value="Chromosome 1"/>
</dbReference>
<feature type="binding site" evidence="7">
    <location>
        <position position="627"/>
    </location>
    <ligand>
        <name>Ca(2+)</name>
        <dbReference type="ChEBI" id="CHEBI:29108"/>
    </ligand>
</feature>
<keyword evidence="8" id="KW-0732">Signal</keyword>
<dbReference type="EMBL" id="CP099583">
    <property type="protein sequence ID" value="USS42586.1"/>
    <property type="molecule type" value="Genomic_DNA"/>
</dbReference>
<dbReference type="GO" id="GO:0004252">
    <property type="term" value="F:serine-type endopeptidase activity"/>
    <property type="evidence" value="ECO:0007669"/>
    <property type="project" value="UniProtKB-UniRule"/>
</dbReference>
<name>A0AAP9XW82_BURGL</name>
<dbReference type="EMBL" id="CP065600">
    <property type="protein sequence ID" value="QPQ89285.1"/>
    <property type="molecule type" value="Genomic_DNA"/>
</dbReference>
<feature type="signal peptide" evidence="8">
    <location>
        <begin position="1"/>
        <end position="34"/>
    </location>
</feature>
<dbReference type="PANTHER" id="PTHR14218">
    <property type="entry name" value="PROTEASE S8 TRIPEPTIDYL PEPTIDASE I CLN2"/>
    <property type="match status" value="1"/>
</dbReference>
<dbReference type="InterPro" id="IPR000209">
    <property type="entry name" value="Peptidase_S8/S53_dom"/>
</dbReference>
<evidence type="ECO:0000256" key="7">
    <source>
        <dbReference type="PROSITE-ProRule" id="PRU01032"/>
    </source>
</evidence>
<keyword evidence="4 7" id="KW-0720">Serine protease</keyword>
<dbReference type="Proteomes" id="UP001056386">
    <property type="component" value="Chromosome 2"/>
</dbReference>
<evidence type="ECO:0000256" key="4">
    <source>
        <dbReference type="ARBA" id="ARBA00022825"/>
    </source>
</evidence>
<dbReference type="GO" id="GO:0006508">
    <property type="term" value="P:proteolysis"/>
    <property type="evidence" value="ECO:0007669"/>
    <property type="project" value="UniProtKB-KW"/>
</dbReference>
<evidence type="ECO:0000313" key="13">
    <source>
        <dbReference type="Proteomes" id="UP001056386"/>
    </source>
</evidence>
<keyword evidence="6" id="KW-0865">Zymogen</keyword>
<feature type="domain" description="Peptidase S53" evidence="9">
    <location>
        <begin position="257"/>
        <end position="649"/>
    </location>
</feature>
<evidence type="ECO:0000256" key="2">
    <source>
        <dbReference type="ARBA" id="ARBA00022723"/>
    </source>
</evidence>
<dbReference type="Pfam" id="PF09286">
    <property type="entry name" value="Pro-kuma_activ"/>
    <property type="match status" value="1"/>
</dbReference>
<dbReference type="Gene3D" id="3.40.50.200">
    <property type="entry name" value="Peptidase S8/S53 domain"/>
    <property type="match status" value="1"/>
</dbReference>
<dbReference type="CDD" id="cd11377">
    <property type="entry name" value="Pro-peptidase_S53"/>
    <property type="match status" value="1"/>
</dbReference>
<feature type="active site" description="Charge relay system" evidence="7">
    <location>
        <position position="327"/>
    </location>
</feature>
<keyword evidence="2 7" id="KW-0479">Metal-binding</keyword>
<protein>
    <submittedName>
        <fullName evidence="10 11">S53 family peptidase</fullName>
    </submittedName>
</protein>
<evidence type="ECO:0000313" key="11">
    <source>
        <dbReference type="EMBL" id="USS42586.1"/>
    </source>
</evidence>
<dbReference type="PROSITE" id="PS51695">
    <property type="entry name" value="SEDOLISIN"/>
    <property type="match status" value="1"/>
</dbReference>
<dbReference type="GO" id="GO:0046872">
    <property type="term" value="F:metal ion binding"/>
    <property type="evidence" value="ECO:0007669"/>
    <property type="project" value="UniProtKB-UniRule"/>
</dbReference>
<dbReference type="InterPro" id="IPR050819">
    <property type="entry name" value="Tripeptidyl-peptidase_I"/>
</dbReference>
<dbReference type="InterPro" id="IPR023828">
    <property type="entry name" value="Peptidase_S8_Ser-AS"/>
</dbReference>